<dbReference type="PANTHER" id="PTHR30461">
    <property type="entry name" value="DNA-INVERTASE FROM LAMBDOID PROPHAGE"/>
    <property type="match status" value="1"/>
</dbReference>
<protein>
    <submittedName>
        <fullName evidence="3">Recombinase family protein</fullName>
    </submittedName>
</protein>
<dbReference type="InterPro" id="IPR025827">
    <property type="entry name" value="Zn_ribbon_recom_dom"/>
</dbReference>
<dbReference type="InterPro" id="IPR006119">
    <property type="entry name" value="Resolv_N"/>
</dbReference>
<dbReference type="CDD" id="cd00338">
    <property type="entry name" value="Ser_Recombinase"/>
    <property type="match status" value="1"/>
</dbReference>
<keyword evidence="4" id="KW-1185">Reference proteome</keyword>
<evidence type="ECO:0000259" key="2">
    <source>
        <dbReference type="PROSITE" id="PS51737"/>
    </source>
</evidence>
<evidence type="ECO:0000313" key="3">
    <source>
        <dbReference type="EMBL" id="QXT41028.1"/>
    </source>
</evidence>
<dbReference type="AlphaFoldDB" id="A0A8F6TZY3"/>
<dbReference type="SMART" id="SM00857">
    <property type="entry name" value="Resolvase"/>
    <property type="match status" value="1"/>
</dbReference>
<feature type="domain" description="Resolvase/invertase-type recombinase catalytic" evidence="1">
    <location>
        <begin position="1"/>
        <end position="138"/>
    </location>
</feature>
<dbReference type="GO" id="GO:0003677">
    <property type="term" value="F:DNA binding"/>
    <property type="evidence" value="ECO:0007669"/>
    <property type="project" value="InterPro"/>
</dbReference>
<dbReference type="PANTHER" id="PTHR30461:SF23">
    <property type="entry name" value="DNA RECOMBINASE-RELATED"/>
    <property type="match status" value="1"/>
</dbReference>
<dbReference type="PROSITE" id="PS51736">
    <property type="entry name" value="RECOMBINASES_3"/>
    <property type="match status" value="1"/>
</dbReference>
<dbReference type="KEGG" id="gce:KYE46_07380"/>
<evidence type="ECO:0000259" key="1">
    <source>
        <dbReference type="PROSITE" id="PS51736"/>
    </source>
</evidence>
<sequence>MSTQKQGEGVSLEAQKDAIRAFASQHNLTVTQWFEEKETAAKSGRPVFNQMLKQLKQGKAEGLVMHKIDRSARNLRDWALISELPKYGVKPYFAADGMDFETRGGRLSANLQAVIAEDYIFNLREETIKGMNGRLKQGLFPWAAPPGYLDQGGGKPKVPCPKTAPLIKLAFELYATRQYSYATLLNELHRQGLRNRRGGKLTLCGLGNILQNPFYIGIIFVRSTGQTYDGIHEPIVSAAMWQRVQDVRQERSGPKTTRHNHLFQGLFRCGECGKPMVPEIQKGQTYYRCHRRGCTTTSVREDVISQQIRRGLTRLQLNAKAQTRAEREDDQVTIVSLQEQRTALDLQIGDTEQRLSRLEDLLIDGVIDSAAFARKKNEQQVHLVELRDRLARIPYPEAARVYQAKLVELRKNLVLLYEIANRAEKRILIENVWSNRTVQQKNLKLEPYSWVRKGGNDPALLGGVPERDRDRTLLELFENLCAMTFEAHEGRGTPSVCLAHDVE</sequence>
<dbReference type="Pfam" id="PF13408">
    <property type="entry name" value="Zn_ribbon_recom"/>
    <property type="match status" value="1"/>
</dbReference>
<proteinExistence type="predicted"/>
<dbReference type="InterPro" id="IPR050639">
    <property type="entry name" value="SSR_resolvase"/>
</dbReference>
<gene>
    <name evidence="3" type="ORF">KYE46_07380</name>
</gene>
<dbReference type="PROSITE" id="PS51737">
    <property type="entry name" value="RECOMBINASE_DNA_BIND"/>
    <property type="match status" value="1"/>
</dbReference>
<organism evidence="3 4">
    <name type="scientific">Gymnodinialimonas ceratoperidinii</name>
    <dbReference type="NCBI Taxonomy" id="2856823"/>
    <lineage>
        <taxon>Bacteria</taxon>
        <taxon>Pseudomonadati</taxon>
        <taxon>Pseudomonadota</taxon>
        <taxon>Alphaproteobacteria</taxon>
        <taxon>Rhodobacterales</taxon>
        <taxon>Paracoccaceae</taxon>
        <taxon>Gymnodinialimonas</taxon>
    </lineage>
</organism>
<dbReference type="EMBL" id="CP079194">
    <property type="protein sequence ID" value="QXT41028.1"/>
    <property type="molecule type" value="Genomic_DNA"/>
</dbReference>
<name>A0A8F6TZY3_9RHOB</name>
<dbReference type="GO" id="GO:0000150">
    <property type="term" value="F:DNA strand exchange activity"/>
    <property type="evidence" value="ECO:0007669"/>
    <property type="project" value="InterPro"/>
</dbReference>
<reference evidence="3 4" key="1">
    <citation type="submission" date="2021-07" db="EMBL/GenBank/DDBJ databases">
        <title>A novel Jannaschia species isolated from marine dinoflagellate Ceratoperidinium margalefii.</title>
        <authorList>
            <person name="Jiang Y."/>
            <person name="Li Z."/>
        </authorList>
    </citation>
    <scope>NUCLEOTIDE SEQUENCE [LARGE SCALE GENOMIC DNA]</scope>
    <source>
        <strain evidence="3 4">J12C1-MA-4</strain>
    </source>
</reference>
<feature type="domain" description="Recombinase" evidence="2">
    <location>
        <begin position="145"/>
        <end position="257"/>
    </location>
</feature>
<dbReference type="InterPro" id="IPR011109">
    <property type="entry name" value="DNA_bind_recombinase_dom"/>
</dbReference>
<dbReference type="Pfam" id="PF07508">
    <property type="entry name" value="Recombinase"/>
    <property type="match status" value="1"/>
</dbReference>
<dbReference type="Pfam" id="PF00239">
    <property type="entry name" value="Resolvase"/>
    <property type="match status" value="1"/>
</dbReference>
<dbReference type="Proteomes" id="UP000825009">
    <property type="component" value="Chromosome"/>
</dbReference>
<evidence type="ECO:0000313" key="4">
    <source>
        <dbReference type="Proteomes" id="UP000825009"/>
    </source>
</evidence>
<accession>A0A8F6TZY3</accession>